<dbReference type="PANTHER" id="PTHR48097:SF9">
    <property type="entry name" value="L-THREONINE ALDOLASE"/>
    <property type="match status" value="1"/>
</dbReference>
<proteinExistence type="inferred from homology"/>
<accession>A0A9P6FKA5</accession>
<dbReference type="SUPFAM" id="SSF53383">
    <property type="entry name" value="PLP-dependent transferases"/>
    <property type="match status" value="1"/>
</dbReference>
<evidence type="ECO:0000256" key="1">
    <source>
        <dbReference type="ARBA" id="ARBA00001933"/>
    </source>
</evidence>
<protein>
    <submittedName>
        <fullName evidence="5">Threonine aldolase</fullName>
    </submittedName>
</protein>
<feature type="non-terminal residue" evidence="5">
    <location>
        <position position="71"/>
    </location>
</feature>
<dbReference type="Pfam" id="PF01212">
    <property type="entry name" value="Beta_elim_lyase"/>
    <property type="match status" value="1"/>
</dbReference>
<dbReference type="Gene3D" id="3.40.640.10">
    <property type="entry name" value="Type I PLP-dependent aspartate aminotransferase-like (Major domain)"/>
    <property type="match status" value="1"/>
</dbReference>
<sequence length="71" mass="7863">MAEAKVVNPLPYSDFRSDTATAPTFEMFEAMKKASLCDDVYNEDDSVKKLERYVATLCGHEAALFCTSGTM</sequence>
<evidence type="ECO:0000313" key="5">
    <source>
        <dbReference type="EMBL" id="KAF9577218.1"/>
    </source>
</evidence>
<dbReference type="EMBL" id="JAABOA010005134">
    <property type="protein sequence ID" value="KAF9577218.1"/>
    <property type="molecule type" value="Genomic_DNA"/>
</dbReference>
<keyword evidence="3" id="KW-0663">Pyridoxal phosphate</keyword>
<name>A0A9P6FKA5_9FUNG</name>
<dbReference type="OrthoDB" id="10261951at2759"/>
<dbReference type="InterPro" id="IPR001597">
    <property type="entry name" value="ArAA_b-elim_lyase/Thr_aldolase"/>
</dbReference>
<gene>
    <name evidence="5" type="primary">GLY1_1</name>
    <name evidence="5" type="ORF">BGW38_007721</name>
</gene>
<evidence type="ECO:0000256" key="3">
    <source>
        <dbReference type="ARBA" id="ARBA00022898"/>
    </source>
</evidence>
<organism evidence="5 6">
    <name type="scientific">Lunasporangiospora selenospora</name>
    <dbReference type="NCBI Taxonomy" id="979761"/>
    <lineage>
        <taxon>Eukaryota</taxon>
        <taxon>Fungi</taxon>
        <taxon>Fungi incertae sedis</taxon>
        <taxon>Mucoromycota</taxon>
        <taxon>Mortierellomycotina</taxon>
        <taxon>Mortierellomycetes</taxon>
        <taxon>Mortierellales</taxon>
        <taxon>Mortierellaceae</taxon>
        <taxon>Lunasporangiospora</taxon>
    </lineage>
</organism>
<dbReference type="InterPro" id="IPR015424">
    <property type="entry name" value="PyrdxlP-dep_Trfase"/>
</dbReference>
<comment type="similarity">
    <text evidence="2">Belongs to the threonine aldolase family.</text>
</comment>
<keyword evidence="6" id="KW-1185">Reference proteome</keyword>
<dbReference type="GO" id="GO:0006545">
    <property type="term" value="P:glycine biosynthetic process"/>
    <property type="evidence" value="ECO:0007669"/>
    <property type="project" value="TreeGrafter"/>
</dbReference>
<dbReference type="AlphaFoldDB" id="A0A9P6FKA5"/>
<dbReference type="GO" id="GO:0005829">
    <property type="term" value="C:cytosol"/>
    <property type="evidence" value="ECO:0007669"/>
    <property type="project" value="TreeGrafter"/>
</dbReference>
<dbReference type="InterPro" id="IPR015421">
    <property type="entry name" value="PyrdxlP-dep_Trfase_major"/>
</dbReference>
<evidence type="ECO:0000256" key="2">
    <source>
        <dbReference type="ARBA" id="ARBA00006966"/>
    </source>
</evidence>
<dbReference type="Proteomes" id="UP000780801">
    <property type="component" value="Unassembled WGS sequence"/>
</dbReference>
<comment type="cofactor">
    <cofactor evidence="1">
        <name>pyridoxal 5'-phosphate</name>
        <dbReference type="ChEBI" id="CHEBI:597326"/>
    </cofactor>
</comment>
<dbReference type="PANTHER" id="PTHR48097">
    <property type="entry name" value="L-THREONINE ALDOLASE-RELATED"/>
    <property type="match status" value="1"/>
</dbReference>
<evidence type="ECO:0000313" key="6">
    <source>
        <dbReference type="Proteomes" id="UP000780801"/>
    </source>
</evidence>
<comment type="caution">
    <text evidence="5">The sequence shown here is derived from an EMBL/GenBank/DDBJ whole genome shotgun (WGS) entry which is preliminary data.</text>
</comment>
<dbReference type="GO" id="GO:0008732">
    <property type="term" value="F:L-allo-threonine aldolase activity"/>
    <property type="evidence" value="ECO:0007669"/>
    <property type="project" value="TreeGrafter"/>
</dbReference>
<feature type="domain" description="Aromatic amino acid beta-eliminating lyase/threonine aldolase" evidence="4">
    <location>
        <begin position="14"/>
        <end position="71"/>
    </location>
</feature>
<evidence type="ECO:0000259" key="4">
    <source>
        <dbReference type="Pfam" id="PF01212"/>
    </source>
</evidence>
<dbReference type="GO" id="GO:0006567">
    <property type="term" value="P:L-threonine catabolic process"/>
    <property type="evidence" value="ECO:0007669"/>
    <property type="project" value="TreeGrafter"/>
</dbReference>
<reference evidence="5" key="1">
    <citation type="journal article" date="2020" name="Fungal Divers.">
        <title>Resolving the Mortierellaceae phylogeny through synthesis of multi-gene phylogenetics and phylogenomics.</title>
        <authorList>
            <person name="Vandepol N."/>
            <person name="Liber J."/>
            <person name="Desiro A."/>
            <person name="Na H."/>
            <person name="Kennedy M."/>
            <person name="Barry K."/>
            <person name="Grigoriev I.V."/>
            <person name="Miller A.N."/>
            <person name="O'Donnell K."/>
            <person name="Stajich J.E."/>
            <person name="Bonito G."/>
        </authorList>
    </citation>
    <scope>NUCLEOTIDE SEQUENCE</scope>
    <source>
        <strain evidence="5">KOD1015</strain>
    </source>
</reference>